<dbReference type="GO" id="GO:0005829">
    <property type="term" value="C:cytosol"/>
    <property type="evidence" value="ECO:0007669"/>
    <property type="project" value="TreeGrafter"/>
</dbReference>
<gene>
    <name evidence="5" type="primary">NMD5_2</name>
    <name evidence="5" type="ORF">H4R26_006081</name>
</gene>
<dbReference type="PANTHER" id="PTHR10997">
    <property type="entry name" value="IMPORTIN-7, 8, 11"/>
    <property type="match status" value="1"/>
</dbReference>
<dbReference type="InterPro" id="IPR011989">
    <property type="entry name" value="ARM-like"/>
</dbReference>
<dbReference type="InterPro" id="IPR016024">
    <property type="entry name" value="ARM-type_fold"/>
</dbReference>
<dbReference type="Pfam" id="PF08506">
    <property type="entry name" value="Cse1"/>
    <property type="match status" value="1"/>
</dbReference>
<name>A0A9W8EGI3_9FUNG</name>
<evidence type="ECO:0000256" key="3">
    <source>
        <dbReference type="ARBA" id="ARBA00022927"/>
    </source>
</evidence>
<dbReference type="EMBL" id="JANBQF010001674">
    <property type="protein sequence ID" value="KAJ1996738.1"/>
    <property type="molecule type" value="Genomic_DNA"/>
</dbReference>
<organism evidence="5 6">
    <name type="scientific">Coemansia thaxteri</name>
    <dbReference type="NCBI Taxonomy" id="2663907"/>
    <lineage>
        <taxon>Eukaryota</taxon>
        <taxon>Fungi</taxon>
        <taxon>Fungi incertae sedis</taxon>
        <taxon>Zoopagomycota</taxon>
        <taxon>Kickxellomycotina</taxon>
        <taxon>Kickxellomycetes</taxon>
        <taxon>Kickxellales</taxon>
        <taxon>Kickxellaceae</taxon>
        <taxon>Coemansia</taxon>
    </lineage>
</organism>
<dbReference type="GO" id="GO:0006606">
    <property type="term" value="P:protein import into nucleus"/>
    <property type="evidence" value="ECO:0007669"/>
    <property type="project" value="TreeGrafter"/>
</dbReference>
<sequence>SKRELIDEIARELLPQLQKVAEEAISSDDELAMRLAWLSFKSYYNCIQSGIPASFQEPGNLVAWGTCFVKMIEKPVFFDKSAMDEESAKEPVWKAKKWATRSVNRLYGRYGNPALLPASDSKKNMPFAKLFTANFLPQIVQVYLKQIEGFTTGQVWMSLRVRGLVAQFMSDCVKEKSAWKLIKPHAEGIVSHFIFPQMCFSRADQELWEDNPVEYVQKRIDPLDDFGSPNVAVSSLLIDLAVDRKKATLSSILSFINGVLDTYSQSPPESRDPRAKDGALNMMGALCGSLCTRKSPIFAALPDILLTHVVPEFKSPLGFLRARALDTYCRYSSVEFRDKQTLAGVFESV</sequence>
<feature type="non-terminal residue" evidence="5">
    <location>
        <position position="349"/>
    </location>
</feature>
<dbReference type="Gene3D" id="1.25.10.10">
    <property type="entry name" value="Leucine-rich Repeat Variant"/>
    <property type="match status" value="1"/>
</dbReference>
<evidence type="ECO:0000313" key="6">
    <source>
        <dbReference type="Proteomes" id="UP001150907"/>
    </source>
</evidence>
<feature type="domain" description="Exportin-2 central" evidence="4">
    <location>
        <begin position="187"/>
        <end position="287"/>
    </location>
</feature>
<dbReference type="PANTHER" id="PTHR10997:SF18">
    <property type="entry name" value="D-IMPORTIN 7_RANBP7"/>
    <property type="match status" value="1"/>
</dbReference>
<evidence type="ECO:0000313" key="5">
    <source>
        <dbReference type="EMBL" id="KAJ1996738.1"/>
    </source>
</evidence>
<keyword evidence="6" id="KW-1185">Reference proteome</keyword>
<comment type="caution">
    <text evidence="5">The sequence shown here is derived from an EMBL/GenBank/DDBJ whole genome shotgun (WGS) entry which is preliminary data.</text>
</comment>
<comment type="subcellular location">
    <subcellularLocation>
        <location evidence="1">Cytoplasm</location>
    </subcellularLocation>
</comment>
<accession>A0A9W8EGI3</accession>
<keyword evidence="3" id="KW-0653">Protein transport</keyword>
<evidence type="ECO:0000259" key="4">
    <source>
        <dbReference type="Pfam" id="PF08506"/>
    </source>
</evidence>
<keyword evidence="3" id="KW-0813">Transport</keyword>
<evidence type="ECO:0000256" key="1">
    <source>
        <dbReference type="ARBA" id="ARBA00004496"/>
    </source>
</evidence>
<feature type="non-terminal residue" evidence="5">
    <location>
        <position position="1"/>
    </location>
</feature>
<dbReference type="SUPFAM" id="SSF48371">
    <property type="entry name" value="ARM repeat"/>
    <property type="match status" value="1"/>
</dbReference>
<evidence type="ECO:0000256" key="2">
    <source>
        <dbReference type="ARBA" id="ARBA00022490"/>
    </source>
</evidence>
<protein>
    <submittedName>
        <fullName evidence="5">Nonsense-mediated mRNA decay protein 5</fullName>
    </submittedName>
</protein>
<dbReference type="AlphaFoldDB" id="A0A9W8EGI3"/>
<proteinExistence type="predicted"/>
<reference evidence="5" key="1">
    <citation type="submission" date="2022-07" db="EMBL/GenBank/DDBJ databases">
        <title>Phylogenomic reconstructions and comparative analyses of Kickxellomycotina fungi.</title>
        <authorList>
            <person name="Reynolds N.K."/>
            <person name="Stajich J.E."/>
            <person name="Barry K."/>
            <person name="Grigoriev I.V."/>
            <person name="Crous P."/>
            <person name="Smith M.E."/>
        </authorList>
    </citation>
    <scope>NUCLEOTIDE SEQUENCE</scope>
    <source>
        <strain evidence="5">IMI 214461</strain>
    </source>
</reference>
<dbReference type="InterPro" id="IPR013713">
    <property type="entry name" value="XPO2_central"/>
</dbReference>
<dbReference type="Proteomes" id="UP001150907">
    <property type="component" value="Unassembled WGS sequence"/>
</dbReference>
<keyword evidence="2" id="KW-0963">Cytoplasm</keyword>
<dbReference type="OrthoDB" id="760868at2759"/>
<dbReference type="GO" id="GO:0005635">
    <property type="term" value="C:nuclear envelope"/>
    <property type="evidence" value="ECO:0007669"/>
    <property type="project" value="TreeGrafter"/>
</dbReference>